<dbReference type="AlphaFoldDB" id="A0AA86SM24"/>
<name>A0AA86SM24_9FABA</name>
<dbReference type="Gramene" id="rna-AYBTSS11_LOCUS20649">
    <property type="protein sequence ID" value="CAJ1965074.1"/>
    <property type="gene ID" value="gene-AYBTSS11_LOCUS20649"/>
</dbReference>
<organism evidence="1 2">
    <name type="scientific">Sphenostylis stenocarpa</name>
    <dbReference type="NCBI Taxonomy" id="92480"/>
    <lineage>
        <taxon>Eukaryota</taxon>
        <taxon>Viridiplantae</taxon>
        <taxon>Streptophyta</taxon>
        <taxon>Embryophyta</taxon>
        <taxon>Tracheophyta</taxon>
        <taxon>Spermatophyta</taxon>
        <taxon>Magnoliopsida</taxon>
        <taxon>eudicotyledons</taxon>
        <taxon>Gunneridae</taxon>
        <taxon>Pentapetalae</taxon>
        <taxon>rosids</taxon>
        <taxon>fabids</taxon>
        <taxon>Fabales</taxon>
        <taxon>Fabaceae</taxon>
        <taxon>Papilionoideae</taxon>
        <taxon>50 kb inversion clade</taxon>
        <taxon>NPAAA clade</taxon>
        <taxon>indigoferoid/millettioid clade</taxon>
        <taxon>Phaseoleae</taxon>
        <taxon>Sphenostylis</taxon>
    </lineage>
</organism>
<proteinExistence type="predicted"/>
<keyword evidence="2" id="KW-1185">Reference proteome</keyword>
<evidence type="ECO:0000313" key="2">
    <source>
        <dbReference type="Proteomes" id="UP001189624"/>
    </source>
</evidence>
<dbReference type="EMBL" id="OY731403">
    <property type="protein sequence ID" value="CAJ1965074.1"/>
    <property type="molecule type" value="Genomic_DNA"/>
</dbReference>
<accession>A0AA86SM24</accession>
<gene>
    <name evidence="1" type="ORF">AYBTSS11_LOCUS20649</name>
</gene>
<protein>
    <submittedName>
        <fullName evidence="1">Uncharacterized protein</fullName>
    </submittedName>
</protein>
<sequence length="94" mass="10540">MHVNPSFRILLHNGVDPSSDEGYSFVVELILLTVDMEVLSSVYSFATELILRTMYGTLSSRCPFFLWWLILLIEKVVAAYYSCSCADSMGSSCV</sequence>
<evidence type="ECO:0000313" key="1">
    <source>
        <dbReference type="EMBL" id="CAJ1965074.1"/>
    </source>
</evidence>
<reference evidence="1" key="1">
    <citation type="submission" date="2023-10" db="EMBL/GenBank/DDBJ databases">
        <authorList>
            <person name="Domelevo Entfellner J.-B."/>
        </authorList>
    </citation>
    <scope>NUCLEOTIDE SEQUENCE</scope>
</reference>
<dbReference type="Proteomes" id="UP001189624">
    <property type="component" value="Chromosome 6"/>
</dbReference>